<feature type="compositionally biased region" description="Polar residues" evidence="5">
    <location>
        <begin position="1175"/>
        <end position="1201"/>
    </location>
</feature>
<evidence type="ECO:0000313" key="8">
    <source>
        <dbReference type="Proteomes" id="UP000472270"/>
    </source>
</evidence>
<dbReference type="PANTHER" id="PTHR10887:SF365">
    <property type="entry name" value="HELICASE WITH ZINC FINGER DOMAIN-RELATED"/>
    <property type="match status" value="1"/>
</dbReference>
<dbReference type="PANTHER" id="PTHR10887">
    <property type="entry name" value="DNA2/NAM7 HELICASE FAMILY"/>
    <property type="match status" value="1"/>
</dbReference>
<dbReference type="InterPro" id="IPR047187">
    <property type="entry name" value="SF1_C_Upf1"/>
</dbReference>
<protein>
    <submittedName>
        <fullName evidence="7">Probable helicase with zinc finger domain</fullName>
    </submittedName>
</protein>
<dbReference type="SUPFAM" id="SSF52540">
    <property type="entry name" value="P-loop containing nucleoside triphosphate hydrolases"/>
    <property type="match status" value="1"/>
</dbReference>
<dbReference type="Pfam" id="PF00642">
    <property type="entry name" value="zf-CCCH"/>
    <property type="match status" value="1"/>
</dbReference>
<evidence type="ECO:0000313" key="7">
    <source>
        <dbReference type="Ensembl" id="ENSSRHP00000056197.1"/>
    </source>
</evidence>
<accession>A0A673K0A1</accession>
<dbReference type="Ensembl" id="ENSSRHT00000057766.1">
    <property type="protein sequence ID" value="ENSSRHP00000056197.1"/>
    <property type="gene ID" value="ENSSRHG00000028171.1"/>
</dbReference>
<feature type="zinc finger region" description="C3H1-type" evidence="4">
    <location>
        <begin position="113"/>
        <end position="141"/>
    </location>
</feature>
<dbReference type="InterPro" id="IPR041679">
    <property type="entry name" value="DNA2/NAM7-like_C"/>
</dbReference>
<name>A0A673K0A1_9TELE</name>
<dbReference type="Pfam" id="PF13087">
    <property type="entry name" value="AAA_12"/>
    <property type="match status" value="1"/>
</dbReference>
<reference evidence="7" key="1">
    <citation type="submission" date="2025-08" db="UniProtKB">
        <authorList>
            <consortium name="Ensembl"/>
        </authorList>
    </citation>
    <scope>IDENTIFICATION</scope>
</reference>
<proteinExistence type="predicted"/>
<dbReference type="CDD" id="cd18808">
    <property type="entry name" value="SF1_C_Upf1"/>
    <property type="match status" value="1"/>
</dbReference>
<feature type="domain" description="C3H1-type" evidence="6">
    <location>
        <begin position="113"/>
        <end position="141"/>
    </location>
</feature>
<organism evidence="7 8">
    <name type="scientific">Sinocyclocheilus rhinocerous</name>
    <dbReference type="NCBI Taxonomy" id="307959"/>
    <lineage>
        <taxon>Eukaryota</taxon>
        <taxon>Metazoa</taxon>
        <taxon>Chordata</taxon>
        <taxon>Craniata</taxon>
        <taxon>Vertebrata</taxon>
        <taxon>Euteleostomi</taxon>
        <taxon>Actinopterygii</taxon>
        <taxon>Neopterygii</taxon>
        <taxon>Teleostei</taxon>
        <taxon>Ostariophysi</taxon>
        <taxon>Cypriniformes</taxon>
        <taxon>Cyprinidae</taxon>
        <taxon>Cyprininae</taxon>
        <taxon>Sinocyclocheilus</taxon>
    </lineage>
</organism>
<keyword evidence="8" id="KW-1185">Reference proteome</keyword>
<dbReference type="SUPFAM" id="SSF90229">
    <property type="entry name" value="CCCH zinc finger"/>
    <property type="match status" value="1"/>
</dbReference>
<gene>
    <name evidence="7" type="primary">LOC107752703</name>
</gene>
<evidence type="ECO:0000256" key="3">
    <source>
        <dbReference type="ARBA" id="ARBA00022833"/>
    </source>
</evidence>
<dbReference type="InterPro" id="IPR045055">
    <property type="entry name" value="DNA2/NAM7-like"/>
</dbReference>
<dbReference type="GO" id="GO:0005829">
    <property type="term" value="C:cytosol"/>
    <property type="evidence" value="ECO:0007669"/>
    <property type="project" value="TreeGrafter"/>
</dbReference>
<dbReference type="FunFam" id="3.40.50.300:FF:000419">
    <property type="entry name" value="Probable helicase with zinc finger domain"/>
    <property type="match status" value="1"/>
</dbReference>
<dbReference type="PROSITE" id="PS50103">
    <property type="entry name" value="ZF_C3H1"/>
    <property type="match status" value="1"/>
</dbReference>
<reference evidence="7" key="2">
    <citation type="submission" date="2025-09" db="UniProtKB">
        <authorList>
            <consortium name="Ensembl"/>
        </authorList>
    </citation>
    <scope>IDENTIFICATION</scope>
</reference>
<keyword evidence="1 4" id="KW-0479">Metal-binding</keyword>
<dbReference type="GO" id="GO:0008270">
    <property type="term" value="F:zinc ion binding"/>
    <property type="evidence" value="ECO:0007669"/>
    <property type="project" value="UniProtKB-KW"/>
</dbReference>
<dbReference type="GO" id="GO:0043186">
    <property type="term" value="C:P granule"/>
    <property type="evidence" value="ECO:0007669"/>
    <property type="project" value="TreeGrafter"/>
</dbReference>
<dbReference type="SMART" id="SM00356">
    <property type="entry name" value="ZnF_C3H1"/>
    <property type="match status" value="1"/>
</dbReference>
<evidence type="ECO:0000256" key="1">
    <source>
        <dbReference type="ARBA" id="ARBA00022723"/>
    </source>
</evidence>
<keyword evidence="3 4" id="KW-0862">Zinc</keyword>
<evidence type="ECO:0000256" key="4">
    <source>
        <dbReference type="PROSITE-ProRule" id="PRU00723"/>
    </source>
</evidence>
<dbReference type="GO" id="GO:0004386">
    <property type="term" value="F:helicase activity"/>
    <property type="evidence" value="ECO:0007669"/>
    <property type="project" value="InterPro"/>
</dbReference>
<dbReference type="Proteomes" id="UP000472270">
    <property type="component" value="Unassembled WGS sequence"/>
</dbReference>
<dbReference type="GO" id="GO:0035194">
    <property type="term" value="P:regulatory ncRNA-mediated post-transcriptional gene silencing"/>
    <property type="evidence" value="ECO:0007669"/>
    <property type="project" value="TreeGrafter"/>
</dbReference>
<evidence type="ECO:0000259" key="6">
    <source>
        <dbReference type="PROSITE" id="PS50103"/>
    </source>
</evidence>
<dbReference type="Pfam" id="PF13086">
    <property type="entry name" value="AAA_11"/>
    <property type="match status" value="1"/>
</dbReference>
<dbReference type="InterPro" id="IPR027417">
    <property type="entry name" value="P-loop_NTPase"/>
</dbReference>
<dbReference type="InterPro" id="IPR000571">
    <property type="entry name" value="Znf_CCCH"/>
</dbReference>
<feature type="compositionally biased region" description="Gly residues" evidence="5">
    <location>
        <begin position="1285"/>
        <end position="1296"/>
    </location>
</feature>
<evidence type="ECO:0000256" key="2">
    <source>
        <dbReference type="ARBA" id="ARBA00022771"/>
    </source>
</evidence>
<dbReference type="Gene3D" id="3.40.50.300">
    <property type="entry name" value="P-loop containing nucleotide triphosphate hydrolases"/>
    <property type="match status" value="2"/>
</dbReference>
<dbReference type="FunFam" id="4.10.1000.10:FF:000009">
    <property type="entry name" value="probable helicase with zinc finger domain"/>
    <property type="match status" value="1"/>
</dbReference>
<dbReference type="Gene3D" id="4.10.1000.10">
    <property type="entry name" value="Zinc finger, CCCH-type"/>
    <property type="match status" value="1"/>
</dbReference>
<sequence length="1344" mass="151316">MEDRRPQKSCDEAIGSLVRQEYEAAAAHSTEALLAMGPQTPTPSTAFLRKRALLYRIAARLQLVRLHVINGIMTKDMTRLKRLLSEIEVSLSYCDYVQEGWQFRPPPRGVTSSEEYTLCKRFLEQGLCRYGAQCTSAHSQEELTEWQRRYASRLIRLKQQQEGKHFTENYMEVLIEKWINSLTPERVMNDCVDGVTVEHSSDLSITVNTKKSSHSWTFTLFCKPVRTLHRIALLYDANRPHFSITAVSAGDASTQVPQGVCEGGCQEWSVAGLVQNGLDHCVYTVVVSFSTEIFGTFRQTVVFDFGSEPVLMQRVMVDAASIEDLEHLMQARQQLLMTAKRWDSSCKTIVEFVPNENMDLERSLLTRYQIPLSADQLFTQSVLDKTLTRDNSQPRLHDLLYIEEIAQYKEVSKFNIKVNLQLVTSFMLTGISGGAKYAQNGQLFARFKLTETLSEDTLAGRLVMTKVNSVLLLPVFKERMGQNQPAGAKERVYEALIEEKTKDYIFLRVCKDCCDELGLVSDQELQVELQFQLNRLPLCEMHYALDRVRDSGILFPDVSLTPTIPWSPNRQWDEQLDPRLNAKQKEAILAITTPLSINLPPVLIIGPYGTGKTFTLAQAVKHILKQPETRVLICTHSNSAADLYIKDYLHPYVEAGNPHARPLRVYFRNRWVKTVHPVVQQYCLISGAYFTFQMPTRQDVERHRVAVVTLSTSQYLCQLDLEPGEQTHTPLSNVTHLRVTLSFPVFQLSPFVYSRIYEDYTSELFYEGKLMASGKQPPHKDFYPLTFFTARGEDVQEKNSTAYYNNAEVFEIVERVEEMRKKWPVAWGKLDEGSIGVVSPYADQVFRIRAELRKKRMPEVSVERVLNVQGKQFRVLFLSTVRTRHTCKHKQTAIKRKEQLVEDSTEDLDYGFVSNYKLLNTAITRAQSLVAVVGDPIALCSVGRCRKFWETFISICHENHSLHGITFEQIKIQLEALELKKTYVLNPLAPEFIPRALRSQHPQGPGKHQHSPPKVRSQFWLVFISSVQPSAAVLMGNPIQAFTPPGAGAPASGKSPSPVQRIDPGASILYVPAVYGGNMVMPMPLPLPWPGYQSRFAMDPRIMSHQAAMAAYNLNLRPAASRTSPVLYGFSHPSPLGLNQQPTSEKELLQEPSGNGIIHNTSVFHFNNTGSSHVRNDCTFSSPQGDPESVQNKSPEPQSNMGFPGSRLIRKDPQAQRALNFHLGPPHPGFPPHHGNSQFPQQYGLSRPPLRMQAPIHPQASSFPPSFFSGPPMAHRGLQSPVLEGGEGSMGAGPGGVAEDLKGVVRGLPPQMHQQPLRLNSFGEESLDSLLGDTLGMYKSIKSH</sequence>
<feature type="region of interest" description="Disordered" evidence="5">
    <location>
        <begin position="1276"/>
        <end position="1298"/>
    </location>
</feature>
<evidence type="ECO:0000256" key="5">
    <source>
        <dbReference type="SAM" id="MobiDB-lite"/>
    </source>
</evidence>
<feature type="region of interest" description="Disordered" evidence="5">
    <location>
        <begin position="1175"/>
        <end position="1246"/>
    </location>
</feature>
<dbReference type="InterPro" id="IPR041677">
    <property type="entry name" value="DNA2/NAM7_AAA_11"/>
</dbReference>
<dbReference type="InterPro" id="IPR036855">
    <property type="entry name" value="Znf_CCCH_sf"/>
</dbReference>
<keyword evidence="2 4" id="KW-0863">Zinc-finger</keyword>